<evidence type="ECO:0000256" key="8">
    <source>
        <dbReference type="ARBA" id="ARBA00060548"/>
    </source>
</evidence>
<keyword evidence="3 10" id="KW-0489">Methyltransferase</keyword>
<evidence type="ECO:0000256" key="5">
    <source>
        <dbReference type="ARBA" id="ARBA00022691"/>
    </source>
</evidence>
<dbReference type="GO" id="GO:0004851">
    <property type="term" value="F:uroporphyrin-III C-methyltransferase activity"/>
    <property type="evidence" value="ECO:0007669"/>
    <property type="project" value="UniProtKB-EC"/>
</dbReference>
<sequence>MKTAEILELTNVLKAEPRQKPAYKLAIVGAGCGDIELLTLKAARLISSAEVIVYDALVSDDILSLAPKTCELYFVGKRCGLPSSTQDYINELLLGCAVRGLNAVRLKGGDPNVFGRGCEEALFLARNGIASEFIPGVTAALGCAASAGIPLTHRGVARSVTLVTGTVFDTSALGWQSLLSAQTSLVFYMGKEQAANIAHGLLDAGANVQLPVAFVSNGARAKQVITYANLGNMAETARKIEVAGPTLIIVGEVVSVGKELSGLMDSISNTRAEAALERLAEVGKPV</sequence>
<organism evidence="10 11">
    <name type="scientific">Shewanella canadensis</name>
    <dbReference type="NCBI Taxonomy" id="271096"/>
    <lineage>
        <taxon>Bacteria</taxon>
        <taxon>Pseudomonadati</taxon>
        <taxon>Pseudomonadota</taxon>
        <taxon>Gammaproteobacteria</taxon>
        <taxon>Alteromonadales</taxon>
        <taxon>Shewanellaceae</taxon>
        <taxon>Shewanella</taxon>
    </lineage>
</organism>
<evidence type="ECO:0000256" key="1">
    <source>
        <dbReference type="ARBA" id="ARBA00005879"/>
    </source>
</evidence>
<evidence type="ECO:0000259" key="9">
    <source>
        <dbReference type="Pfam" id="PF00590"/>
    </source>
</evidence>
<evidence type="ECO:0000313" key="11">
    <source>
        <dbReference type="Proteomes" id="UP000267448"/>
    </source>
</evidence>
<dbReference type="OrthoDB" id="9815856at2"/>
<dbReference type="GO" id="GO:0019354">
    <property type="term" value="P:siroheme biosynthetic process"/>
    <property type="evidence" value="ECO:0007669"/>
    <property type="project" value="UniProtKB-UniPathway"/>
</dbReference>
<dbReference type="UniPathway" id="UPA00262">
    <property type="reaction ID" value="UER00211"/>
</dbReference>
<dbReference type="FunFam" id="3.40.1010.10:FF:000001">
    <property type="entry name" value="Siroheme synthase"/>
    <property type="match status" value="1"/>
</dbReference>
<accession>A0A431WVQ3</accession>
<keyword evidence="11" id="KW-1185">Reference proteome</keyword>
<dbReference type="CDD" id="cd11642">
    <property type="entry name" value="SUMT"/>
    <property type="match status" value="1"/>
</dbReference>
<proteinExistence type="inferred from homology"/>
<dbReference type="Gene3D" id="3.30.950.10">
    <property type="entry name" value="Methyltransferase, Cobalt-precorrin-4 Transmethylase, Domain 2"/>
    <property type="match status" value="1"/>
</dbReference>
<keyword evidence="5" id="KW-0949">S-adenosyl-L-methionine</keyword>
<evidence type="ECO:0000256" key="2">
    <source>
        <dbReference type="ARBA" id="ARBA00012162"/>
    </source>
</evidence>
<dbReference type="PANTHER" id="PTHR45790:SF3">
    <property type="entry name" value="S-ADENOSYL-L-METHIONINE-DEPENDENT UROPORPHYRINOGEN III METHYLTRANSFERASE, CHLOROPLASTIC"/>
    <property type="match status" value="1"/>
</dbReference>
<evidence type="ECO:0000256" key="6">
    <source>
        <dbReference type="ARBA" id="ARBA00023244"/>
    </source>
</evidence>
<evidence type="ECO:0000313" key="10">
    <source>
        <dbReference type="EMBL" id="RTR39519.1"/>
    </source>
</evidence>
<comment type="similarity">
    <text evidence="1">Belongs to the precorrin methyltransferase family.</text>
</comment>
<dbReference type="Proteomes" id="UP000267448">
    <property type="component" value="Unassembled WGS sequence"/>
</dbReference>
<keyword evidence="6" id="KW-0627">Porphyrin biosynthesis</keyword>
<evidence type="ECO:0000256" key="7">
    <source>
        <dbReference type="ARBA" id="ARBA00025705"/>
    </source>
</evidence>
<dbReference type="RefSeq" id="WP_126519543.1">
    <property type="nucleotide sequence ID" value="NZ_RXNU01000003.1"/>
</dbReference>
<evidence type="ECO:0000256" key="4">
    <source>
        <dbReference type="ARBA" id="ARBA00022679"/>
    </source>
</evidence>
<dbReference type="PANTHER" id="PTHR45790">
    <property type="entry name" value="SIROHEME SYNTHASE-RELATED"/>
    <property type="match status" value="1"/>
</dbReference>
<dbReference type="EC" id="2.1.1.107" evidence="2"/>
<comment type="pathway">
    <text evidence="8">Cofactor biosynthesis; adenosylcobalamin biosynthesis; precorrin-2 from uroporphyrinogen III: step 1/1.</text>
</comment>
<feature type="domain" description="Tetrapyrrole methylase" evidence="9">
    <location>
        <begin position="24"/>
        <end position="233"/>
    </location>
</feature>
<protein>
    <recommendedName>
        <fullName evidence="2">uroporphyrinogen-III C-methyltransferase</fullName>
        <ecNumber evidence="2">2.1.1.107</ecNumber>
    </recommendedName>
</protein>
<dbReference type="NCBIfam" id="TIGR01469">
    <property type="entry name" value="cobA_cysG_Cterm"/>
    <property type="match status" value="1"/>
</dbReference>
<evidence type="ECO:0000256" key="3">
    <source>
        <dbReference type="ARBA" id="ARBA00022603"/>
    </source>
</evidence>
<dbReference type="AlphaFoldDB" id="A0A431WVQ3"/>
<dbReference type="InterPro" id="IPR035996">
    <property type="entry name" value="4pyrrol_Methylase_sf"/>
</dbReference>
<dbReference type="InterPro" id="IPR014776">
    <property type="entry name" value="4pyrrole_Mease_sub2"/>
</dbReference>
<dbReference type="InterPro" id="IPR000878">
    <property type="entry name" value="4pyrrol_Mease"/>
</dbReference>
<keyword evidence="4 10" id="KW-0808">Transferase</keyword>
<comment type="pathway">
    <text evidence="7">Porphyrin-containing compound metabolism; siroheme biosynthesis; precorrin-2 from uroporphyrinogen III: step 1/1.</text>
</comment>
<dbReference type="EMBL" id="RXNU01000003">
    <property type="protein sequence ID" value="RTR39519.1"/>
    <property type="molecule type" value="Genomic_DNA"/>
</dbReference>
<gene>
    <name evidence="10" type="primary">cobA</name>
    <name evidence="10" type="ORF">EKG38_06840</name>
</gene>
<dbReference type="NCBIfam" id="NF004790">
    <property type="entry name" value="PRK06136.1"/>
    <property type="match status" value="1"/>
</dbReference>
<dbReference type="SUPFAM" id="SSF53790">
    <property type="entry name" value="Tetrapyrrole methylase"/>
    <property type="match status" value="1"/>
</dbReference>
<name>A0A431WVQ3_9GAMM</name>
<dbReference type="Pfam" id="PF00590">
    <property type="entry name" value="TP_methylase"/>
    <property type="match status" value="1"/>
</dbReference>
<reference evidence="10 11" key="1">
    <citation type="submission" date="2018-12" db="EMBL/GenBank/DDBJ databases">
        <authorList>
            <person name="Yu L."/>
        </authorList>
    </citation>
    <scope>NUCLEOTIDE SEQUENCE [LARGE SCALE GENOMIC DNA]</scope>
    <source>
        <strain evidence="10 11">HAW-EB2</strain>
    </source>
</reference>
<dbReference type="Gene3D" id="3.40.1010.10">
    <property type="entry name" value="Cobalt-precorrin-4 Transmethylase, Domain 1"/>
    <property type="match status" value="1"/>
</dbReference>
<dbReference type="InterPro" id="IPR006366">
    <property type="entry name" value="CobA/CysG_C"/>
</dbReference>
<dbReference type="InterPro" id="IPR014777">
    <property type="entry name" value="4pyrrole_Mease_sub1"/>
</dbReference>
<comment type="caution">
    <text evidence="10">The sequence shown here is derived from an EMBL/GenBank/DDBJ whole genome shotgun (WGS) entry which is preliminary data.</text>
</comment>
<dbReference type="GO" id="GO:0032259">
    <property type="term" value="P:methylation"/>
    <property type="evidence" value="ECO:0007669"/>
    <property type="project" value="UniProtKB-KW"/>
</dbReference>
<dbReference type="InterPro" id="IPR050161">
    <property type="entry name" value="Siro_Cobalamin_biosynth"/>
</dbReference>